<protein>
    <submittedName>
        <fullName evidence="1">Uncharacterized protein</fullName>
    </submittedName>
</protein>
<reference evidence="1 2" key="1">
    <citation type="journal article" date="2016" name="Appl. Environ. Microbiol.">
        <title>Lack of Overt Genome Reduction in the Bryostatin-Producing Bryozoan Symbiont "Candidatus Endobugula sertula".</title>
        <authorList>
            <person name="Miller I.J."/>
            <person name="Vanee N."/>
            <person name="Fong S.S."/>
            <person name="Lim-Fong G.E."/>
            <person name="Kwan J.C."/>
        </authorList>
    </citation>
    <scope>NUCLEOTIDE SEQUENCE [LARGE SCALE GENOMIC DNA]</scope>
    <source>
        <strain evidence="1">AB1-4</strain>
    </source>
</reference>
<name>A0A1D2QLK5_9GAMM</name>
<evidence type="ECO:0000313" key="1">
    <source>
        <dbReference type="EMBL" id="ODS22449.1"/>
    </source>
</evidence>
<proteinExistence type="predicted"/>
<sequence>MENNIKAILRSKQPHIPTGSKELKHLERLIEIGELDDLQAVSIPITPRYLITYMNSQTRGRIRSATVVSVTNQANRPNRVTVAYFKGFVNNSAPAGSTTFSIPPDFTVDFCTRGLPGEITTCNSVPNPELVFDEGRAIVSSERPEIGVSARVYYTEGDKDEQLLAITDSKVVNFNQANVGD</sequence>
<dbReference type="AlphaFoldDB" id="A0A1D2QLK5"/>
<evidence type="ECO:0000313" key="2">
    <source>
        <dbReference type="Proteomes" id="UP000242502"/>
    </source>
</evidence>
<gene>
    <name evidence="1" type="ORF">AB835_14105</name>
</gene>
<accession>A0A1D2QLK5</accession>
<organism evidence="1 2">
    <name type="scientific">Candidatus Endobugula sertula</name>
    <name type="common">Bugula neritina bacterial symbiont</name>
    <dbReference type="NCBI Taxonomy" id="62101"/>
    <lineage>
        <taxon>Bacteria</taxon>
        <taxon>Pseudomonadati</taxon>
        <taxon>Pseudomonadota</taxon>
        <taxon>Gammaproteobacteria</taxon>
        <taxon>Cellvibrionales</taxon>
        <taxon>Cellvibrionaceae</taxon>
        <taxon>Candidatus Endobugula</taxon>
    </lineage>
</organism>
<dbReference type="EMBL" id="MDLC01000079">
    <property type="protein sequence ID" value="ODS22449.1"/>
    <property type="molecule type" value="Genomic_DNA"/>
</dbReference>
<dbReference type="Proteomes" id="UP000242502">
    <property type="component" value="Unassembled WGS sequence"/>
</dbReference>
<comment type="caution">
    <text evidence="1">The sequence shown here is derived from an EMBL/GenBank/DDBJ whole genome shotgun (WGS) entry which is preliminary data.</text>
</comment>